<sequence>MKIPKPVTRHPVFRKILLIVEYVAFRNGILLDAFHKCAMILLERSRRHSVFLAHWHSQDSIFGISTLSQWAACSAKTDASSALSMAAEGLSLGGRPREATEPRAFDIATIDGPLKLYHFALLCKNVDFPRRVARAVPVGFTSIDSNDQW</sequence>
<protein>
    <submittedName>
        <fullName evidence="1">Uncharacterized protein</fullName>
    </submittedName>
</protein>
<keyword evidence="3" id="KW-1185">Reference proteome</keyword>
<dbReference type="Proteomes" id="UP000030764">
    <property type="component" value="Unassembled WGS sequence"/>
</dbReference>
<dbReference type="AlphaFoldDB" id="A0A085LQ37"/>
<accession>A0A085LQ37</accession>
<organism evidence="1 3">
    <name type="scientific">Trichuris suis</name>
    <name type="common">pig whipworm</name>
    <dbReference type="NCBI Taxonomy" id="68888"/>
    <lineage>
        <taxon>Eukaryota</taxon>
        <taxon>Metazoa</taxon>
        <taxon>Ecdysozoa</taxon>
        <taxon>Nematoda</taxon>
        <taxon>Enoplea</taxon>
        <taxon>Dorylaimia</taxon>
        <taxon>Trichinellida</taxon>
        <taxon>Trichuridae</taxon>
        <taxon>Trichuris</taxon>
    </lineage>
</organism>
<name>A0A085LQ37_9BILA</name>
<dbReference type="EMBL" id="KL363341">
    <property type="protein sequence ID" value="KFD47083.1"/>
    <property type="molecule type" value="Genomic_DNA"/>
</dbReference>
<evidence type="ECO:0000313" key="1">
    <source>
        <dbReference type="EMBL" id="KFD47083.1"/>
    </source>
</evidence>
<evidence type="ECO:0000313" key="2">
    <source>
        <dbReference type="EMBL" id="KFD61362.1"/>
    </source>
</evidence>
<proteinExistence type="predicted"/>
<reference evidence="1 3" key="1">
    <citation type="journal article" date="2014" name="Nat. Genet.">
        <title>Genome and transcriptome of the porcine whipworm Trichuris suis.</title>
        <authorList>
            <person name="Jex A.R."/>
            <person name="Nejsum P."/>
            <person name="Schwarz E.M."/>
            <person name="Hu L."/>
            <person name="Young N.D."/>
            <person name="Hall R.S."/>
            <person name="Korhonen P.K."/>
            <person name="Liao S."/>
            <person name="Thamsborg S."/>
            <person name="Xia J."/>
            <person name="Xu P."/>
            <person name="Wang S."/>
            <person name="Scheerlinck J.P."/>
            <person name="Hofmann A."/>
            <person name="Sternberg P.W."/>
            <person name="Wang J."/>
            <person name="Gasser R.B."/>
        </authorList>
    </citation>
    <scope>NUCLEOTIDE SEQUENCE [LARGE SCALE GENOMIC DNA]</scope>
    <source>
        <strain evidence="2">DCEP-RM93F</strain>
        <strain evidence="1">DCEP-RM93M</strain>
    </source>
</reference>
<evidence type="ECO:0000313" key="3">
    <source>
        <dbReference type="Proteomes" id="UP000030764"/>
    </source>
</evidence>
<dbReference type="Proteomes" id="UP000030758">
    <property type="component" value="Unassembled WGS sequence"/>
</dbReference>
<gene>
    <name evidence="1" type="ORF">M513_12071</name>
    <name evidence="2" type="ORF">M514_12071</name>
</gene>
<dbReference type="EMBL" id="KL367626">
    <property type="protein sequence ID" value="KFD61362.1"/>
    <property type="molecule type" value="Genomic_DNA"/>
</dbReference>